<keyword evidence="3" id="KW-1185">Reference proteome</keyword>
<evidence type="ECO:0000313" key="2">
    <source>
        <dbReference type="EMBL" id="KAK5614843.1"/>
    </source>
</evidence>
<name>A0AAV9S0K0_9TELE</name>
<reference evidence="2 3" key="1">
    <citation type="submission" date="2021-06" db="EMBL/GenBank/DDBJ databases">
        <authorList>
            <person name="Palmer J.M."/>
        </authorList>
    </citation>
    <scope>NUCLEOTIDE SEQUENCE [LARGE SCALE GENOMIC DNA]</scope>
    <source>
        <strain evidence="2 3">MEX-2019</strain>
        <tissue evidence="2">Muscle</tissue>
    </source>
</reference>
<evidence type="ECO:0000256" key="1">
    <source>
        <dbReference type="SAM" id="MobiDB-lite"/>
    </source>
</evidence>
<organism evidence="2 3">
    <name type="scientific">Crenichthys baileyi</name>
    <name type="common">White River springfish</name>
    <dbReference type="NCBI Taxonomy" id="28760"/>
    <lineage>
        <taxon>Eukaryota</taxon>
        <taxon>Metazoa</taxon>
        <taxon>Chordata</taxon>
        <taxon>Craniata</taxon>
        <taxon>Vertebrata</taxon>
        <taxon>Euteleostomi</taxon>
        <taxon>Actinopterygii</taxon>
        <taxon>Neopterygii</taxon>
        <taxon>Teleostei</taxon>
        <taxon>Neoteleostei</taxon>
        <taxon>Acanthomorphata</taxon>
        <taxon>Ovalentaria</taxon>
        <taxon>Atherinomorphae</taxon>
        <taxon>Cyprinodontiformes</taxon>
        <taxon>Goodeidae</taxon>
        <taxon>Crenichthys</taxon>
    </lineage>
</organism>
<comment type="caution">
    <text evidence="2">The sequence shown here is derived from an EMBL/GenBank/DDBJ whole genome shotgun (WGS) entry which is preliminary data.</text>
</comment>
<sequence>MSFLRRVVGHPLERVRSSAIGRGRSRPAALHMRGPFEVVGIIPDAPWTPSSGGFSRHVPPGRGPRGTAQDTLEGLCLLAGLGTAWAPPEELEEGFWGEGRLGVLLSWPPRPVPDKGKMTRTRV</sequence>
<accession>A0AAV9S0K0</accession>
<feature type="region of interest" description="Disordered" evidence="1">
    <location>
        <begin position="50"/>
        <end position="69"/>
    </location>
</feature>
<dbReference type="AlphaFoldDB" id="A0AAV9S0K0"/>
<dbReference type="EMBL" id="JAHHUM010001081">
    <property type="protein sequence ID" value="KAK5614843.1"/>
    <property type="molecule type" value="Genomic_DNA"/>
</dbReference>
<gene>
    <name evidence="2" type="ORF">CRENBAI_011282</name>
</gene>
<proteinExistence type="predicted"/>
<dbReference type="Proteomes" id="UP001311232">
    <property type="component" value="Unassembled WGS sequence"/>
</dbReference>
<evidence type="ECO:0000313" key="3">
    <source>
        <dbReference type="Proteomes" id="UP001311232"/>
    </source>
</evidence>
<protein>
    <submittedName>
        <fullName evidence="2">Uncharacterized protein</fullName>
    </submittedName>
</protein>